<dbReference type="InterPro" id="IPR013719">
    <property type="entry name" value="RTT106/SPT16-like_middle_dom"/>
</dbReference>
<dbReference type="AlphaFoldDB" id="A0A096PBQ4"/>
<comment type="function">
    <text evidence="12">Component of the FACT complex, a general chromatin factor that acts to reorganize nucleosomes. The FACT complex is involved in multiple processes that require DNA as a template such as mRNA elongation, DNA replication and DNA repair. During transcription elongation the FACT complex acts as a histone chaperone that both destabilizes and restores nucleosomal structure. It facilitates the passage of RNA polymerase II and transcription by promoting the dissociation of one histone H2A-H2B dimer from the nucleosome, then subsequently promotes the reestablishment of the nucleosome following the passage of RNA polymerase II.</text>
</comment>
<dbReference type="PANTHER" id="PTHR45849">
    <property type="entry name" value="FACT COMPLEX SUBUNIT SSRP1"/>
    <property type="match status" value="1"/>
</dbReference>
<protein>
    <recommendedName>
        <fullName evidence="12">FACT complex subunit SSRP1</fullName>
    </recommendedName>
</protein>
<dbReference type="Gene3D" id="2.30.29.220">
    <property type="entry name" value="Structure-specific recognition protein (SSRP1)"/>
    <property type="match status" value="1"/>
</dbReference>
<keyword evidence="7 11" id="KW-0238">DNA-binding</keyword>
<dbReference type="SMART" id="SM00398">
    <property type="entry name" value="HMG"/>
    <property type="match status" value="1"/>
</dbReference>
<dbReference type="GO" id="GO:0006260">
    <property type="term" value="P:DNA replication"/>
    <property type="evidence" value="ECO:0007669"/>
    <property type="project" value="UniProtKB-KW"/>
</dbReference>
<dbReference type="GO" id="GO:0042393">
    <property type="term" value="F:histone binding"/>
    <property type="evidence" value="ECO:0007669"/>
    <property type="project" value="TreeGrafter"/>
</dbReference>
<dbReference type="InterPro" id="IPR000969">
    <property type="entry name" value="SSRP1/POB3"/>
</dbReference>
<dbReference type="CDD" id="cd01390">
    <property type="entry name" value="HMG-box_NHP6-like"/>
    <property type="match status" value="1"/>
</dbReference>
<dbReference type="InParanoid" id="A0A096PBQ4"/>
<evidence type="ECO:0000256" key="6">
    <source>
        <dbReference type="ARBA" id="ARBA00023015"/>
    </source>
</evidence>
<evidence type="ECO:0000256" key="9">
    <source>
        <dbReference type="ARBA" id="ARBA00023204"/>
    </source>
</evidence>
<dbReference type="Pfam" id="PF08512">
    <property type="entry name" value="Rttp106-like_middle"/>
    <property type="match status" value="1"/>
</dbReference>
<evidence type="ECO:0000313" key="16">
    <source>
        <dbReference type="Proteomes" id="UP000009170"/>
    </source>
</evidence>
<dbReference type="CDD" id="cd13230">
    <property type="entry name" value="PH1_SSRP1-like"/>
    <property type="match status" value="1"/>
</dbReference>
<feature type="domain" description="HMG box" evidence="14">
    <location>
        <begin position="526"/>
        <end position="594"/>
    </location>
</feature>
<evidence type="ECO:0000313" key="15">
    <source>
        <dbReference type="EMBL" id="CEG02040.1"/>
    </source>
</evidence>
<evidence type="ECO:0000256" key="8">
    <source>
        <dbReference type="ARBA" id="ARBA00023163"/>
    </source>
</evidence>
<proteinExistence type="inferred from homology"/>
<dbReference type="InterPro" id="IPR035417">
    <property type="entry name" value="SSRP1/POB3_N"/>
</dbReference>
<evidence type="ECO:0000256" key="5">
    <source>
        <dbReference type="ARBA" id="ARBA00022763"/>
    </source>
</evidence>
<dbReference type="Gene3D" id="2.30.29.150">
    <property type="match status" value="1"/>
</dbReference>
<dbReference type="EMBL" id="CAID01000014">
    <property type="protein sequence ID" value="CEG02040.1"/>
    <property type="molecule type" value="Genomic_DNA"/>
</dbReference>
<dbReference type="InterPro" id="IPR048993">
    <property type="entry name" value="SSRP1-like_PH1"/>
</dbReference>
<dbReference type="GO" id="GO:0031491">
    <property type="term" value="F:nucleosome binding"/>
    <property type="evidence" value="ECO:0007669"/>
    <property type="project" value="TreeGrafter"/>
</dbReference>
<reference evidence="15 16" key="2">
    <citation type="journal article" date="2014" name="BMC Genomics">
        <title>An improved genome of the model marine alga Ostreococcus tauri unfolds by assessing Illumina de novo assemblies.</title>
        <authorList>
            <person name="Blanc-Mathieu R."/>
            <person name="Verhelst B."/>
            <person name="Derelle E."/>
            <person name="Rombauts S."/>
            <person name="Bouget F.Y."/>
            <person name="Carre I."/>
            <person name="Chateau A."/>
            <person name="Eyre-Walker A."/>
            <person name="Grimsley N."/>
            <person name="Moreau H."/>
            <person name="Piegu B."/>
            <person name="Rivals E."/>
            <person name="Schackwitz W."/>
            <person name="Van de Peer Y."/>
            <person name="Piganeau G."/>
        </authorList>
    </citation>
    <scope>NUCLEOTIDE SEQUENCE [LARGE SCALE GENOMIC DNA]</scope>
    <source>
        <strain evidence="16">OTTH 0595 / CCAP 157/2 / RCC745</strain>
    </source>
</reference>
<gene>
    <name evidence="15" type="ORF">OT_ostta14g01160</name>
</gene>
<dbReference type="Pfam" id="PF21103">
    <property type="entry name" value="PH1_SSRP1-like"/>
    <property type="match status" value="1"/>
</dbReference>
<dbReference type="CDD" id="cd13231">
    <property type="entry name" value="PH2_SSRP1-like"/>
    <property type="match status" value="1"/>
</dbReference>
<sequence>MTDAGAYTLSARALGRGGGQSGELSLSQARGARFIASGGTSGGKAKTEFAPSAVSSARWSETPTGGVLRIRSTTGETLTLGGIGVDEARRAAAFCAETFGCSTGEREVNVNGRNWGDVAIEGASTVFEVDGKTQFELEGKYISEATVVGKNEVVMQFHTDDTAAEKDSLVEMSFFVPPGSETWAGEDPENPEDSAAHRLRAAILSIAAADAEAGEPVAEFDSVSMVVPRGKVTMDLHHTYMKMQSSTLDFKVQYSSIVRVYLLPKPHSNQSHAVIALDPPIRKGQTFYPHILAMFNDDEHLTVVPNLEPAMKEKFPTLEASYDGSVGEVFVRVLKNLAGVKLTRQSAFTASAGGHAIRVSHKADVGLLYPLEKAFFYVPKPPLLLHYSEVDEVEFERHAAAGHSSAKTFDLTITMKGGSSYDFHGIQRSEFQNLVNFLTAKEVRISNVDTNARADALIAEASDDDEGYAARGDDESEEDEDFAAGSESDGGEPTDSDSDSGSGEDAPKKTKKSPKKKRAKKDPNAPKRGLSAYMFFSAAKRAEIAEANPEFGITDIAKALGERWKTVSDEEKSVYQQQAEEDKARYEREMAEYNARGADADADADAMDTDVKPKVEIKDDDDDDDDAMGED</sequence>
<dbReference type="GO" id="GO:0006281">
    <property type="term" value="P:DNA repair"/>
    <property type="evidence" value="ECO:0007669"/>
    <property type="project" value="UniProtKB-KW"/>
</dbReference>
<evidence type="ECO:0000259" key="14">
    <source>
        <dbReference type="PROSITE" id="PS50118"/>
    </source>
</evidence>
<dbReference type="Gene3D" id="1.10.30.10">
    <property type="entry name" value="High mobility group box domain"/>
    <property type="match status" value="1"/>
</dbReference>
<dbReference type="GO" id="GO:0035101">
    <property type="term" value="C:FACT complex"/>
    <property type="evidence" value="ECO:0007669"/>
    <property type="project" value="TreeGrafter"/>
</dbReference>
<comment type="similarity">
    <text evidence="1 12">Belongs to the SSRP1 family.</text>
</comment>
<evidence type="ECO:0000256" key="7">
    <source>
        <dbReference type="ARBA" id="ARBA00023125"/>
    </source>
</evidence>
<dbReference type="PROSITE" id="PS50118">
    <property type="entry name" value="HMG_BOX_2"/>
    <property type="match status" value="1"/>
</dbReference>
<comment type="subcellular location">
    <subcellularLocation>
        <location evidence="12">Nucleus</location>
    </subcellularLocation>
    <subcellularLocation>
        <location evidence="12">Chromosome</location>
    </subcellularLocation>
</comment>
<comment type="subunit">
    <text evidence="2">Component of the FACT complex, a stable heterodimer of SPT16 and SSRP1.</text>
</comment>
<dbReference type="FunFam" id="1.10.30.10:FF:000016">
    <property type="entry name" value="FACT complex subunit SSRP1"/>
    <property type="match status" value="1"/>
</dbReference>
<dbReference type="FunCoup" id="A0A096PBQ4">
    <property type="interactions" value="1907"/>
</dbReference>
<evidence type="ECO:0000256" key="10">
    <source>
        <dbReference type="ARBA" id="ARBA00023242"/>
    </source>
</evidence>
<keyword evidence="10 11" id="KW-0539">Nucleus</keyword>
<feature type="DNA-binding region" description="HMG box" evidence="11">
    <location>
        <begin position="526"/>
        <end position="594"/>
    </location>
</feature>
<evidence type="ECO:0000256" key="3">
    <source>
        <dbReference type="ARBA" id="ARBA00022454"/>
    </source>
</evidence>
<evidence type="ECO:0000256" key="2">
    <source>
        <dbReference type="ARBA" id="ARBA00011111"/>
    </source>
</evidence>
<keyword evidence="6 12" id="KW-0805">Transcription regulation</keyword>
<keyword evidence="9 12" id="KW-0234">DNA repair</keyword>
<feature type="region of interest" description="Disordered" evidence="13">
    <location>
        <begin position="595"/>
        <end position="631"/>
    </location>
</feature>
<dbReference type="InterPro" id="IPR024954">
    <property type="entry name" value="SSRP1_DD"/>
</dbReference>
<dbReference type="SUPFAM" id="SSF47095">
    <property type="entry name" value="HMG-box"/>
    <property type="match status" value="1"/>
</dbReference>
<dbReference type="InterPro" id="IPR050454">
    <property type="entry name" value="RTT106/SSRP1_HistChap/FACT"/>
</dbReference>
<keyword evidence="8 12" id="KW-0804">Transcription</keyword>
<dbReference type="SMART" id="SM01287">
    <property type="entry name" value="Rtt106"/>
    <property type="match status" value="1"/>
</dbReference>
<dbReference type="Gene3D" id="2.30.29.30">
    <property type="entry name" value="Pleckstrin-homology domain (PH domain)/Phosphotyrosine-binding domain (PTB)"/>
    <property type="match status" value="1"/>
</dbReference>
<feature type="compositionally biased region" description="Acidic residues" evidence="13">
    <location>
        <begin position="618"/>
        <end position="631"/>
    </location>
</feature>
<dbReference type="InterPro" id="IPR038167">
    <property type="entry name" value="SSRP1_sf"/>
</dbReference>
<dbReference type="InterPro" id="IPR036910">
    <property type="entry name" value="HMG_box_dom_sf"/>
</dbReference>
<dbReference type="FunFam" id="2.30.29.150:FF:000001">
    <property type="entry name" value="Fact complex subunit ssrp1"/>
    <property type="match status" value="1"/>
</dbReference>
<feature type="compositionally biased region" description="Basic residues" evidence="13">
    <location>
        <begin position="509"/>
        <end position="520"/>
    </location>
</feature>
<dbReference type="Pfam" id="PF17292">
    <property type="entry name" value="POB3_N"/>
    <property type="match status" value="1"/>
</dbReference>
<comment type="caution">
    <text evidence="15">The sequence shown here is derived from an EMBL/GenBank/DDBJ whole genome shotgun (WGS) entry which is preliminary data.</text>
</comment>
<organism evidence="15 16">
    <name type="scientific">Ostreococcus tauri</name>
    <name type="common">Marine green alga</name>
    <dbReference type="NCBI Taxonomy" id="70448"/>
    <lineage>
        <taxon>Eukaryota</taxon>
        <taxon>Viridiplantae</taxon>
        <taxon>Chlorophyta</taxon>
        <taxon>Mamiellophyceae</taxon>
        <taxon>Mamiellales</taxon>
        <taxon>Bathycoccaceae</taxon>
        <taxon>Ostreococcus</taxon>
    </lineage>
</organism>
<dbReference type="PANTHER" id="PTHR45849:SF1">
    <property type="entry name" value="FACT COMPLEX SUBUNIT SSRP1"/>
    <property type="match status" value="1"/>
</dbReference>
<evidence type="ECO:0000256" key="1">
    <source>
        <dbReference type="ARBA" id="ARBA00010060"/>
    </source>
</evidence>
<dbReference type="SUPFAM" id="SSF50729">
    <property type="entry name" value="PH domain-like"/>
    <property type="match status" value="1"/>
</dbReference>
<feature type="region of interest" description="Disordered" evidence="13">
    <location>
        <begin position="457"/>
        <end position="530"/>
    </location>
</feature>
<feature type="compositionally biased region" description="Acidic residues" evidence="13">
    <location>
        <begin position="489"/>
        <end position="498"/>
    </location>
</feature>
<keyword evidence="3 12" id="KW-0158">Chromosome</keyword>
<dbReference type="InterPro" id="IPR011993">
    <property type="entry name" value="PH-like_dom_sf"/>
</dbReference>
<dbReference type="KEGG" id="ota:OT_ostta14g01160"/>
<evidence type="ECO:0000256" key="13">
    <source>
        <dbReference type="SAM" id="MobiDB-lite"/>
    </source>
</evidence>
<dbReference type="PRINTS" id="PR00887">
    <property type="entry name" value="SSRCOGNITION"/>
</dbReference>
<dbReference type="GeneID" id="9837845"/>
<dbReference type="GO" id="GO:0003677">
    <property type="term" value="F:DNA binding"/>
    <property type="evidence" value="ECO:0007669"/>
    <property type="project" value="UniProtKB-UniRule"/>
</dbReference>
<name>A0A096PBQ4_OSTTA</name>
<dbReference type="Pfam" id="PF00505">
    <property type="entry name" value="HMG_box"/>
    <property type="match status" value="1"/>
</dbReference>
<evidence type="ECO:0000256" key="11">
    <source>
        <dbReference type="PROSITE-ProRule" id="PRU00267"/>
    </source>
</evidence>
<reference evidence="16" key="1">
    <citation type="journal article" date="2006" name="Proc. Natl. Acad. Sci. U.S.A.">
        <title>Genome analysis of the smallest free-living eukaryote Ostreococcus tauri unveils many unique features.</title>
        <authorList>
            <person name="Derelle E."/>
            <person name="Ferraz C."/>
            <person name="Rombauts S."/>
            <person name="Rouze P."/>
            <person name="Worden A.Z."/>
            <person name="Robbens S."/>
            <person name="Partensky F."/>
            <person name="Degroeve S."/>
            <person name="Echeynie S."/>
            <person name="Cooke R."/>
            <person name="Saeys Y."/>
            <person name="Wuyts J."/>
            <person name="Jabbari K."/>
            <person name="Bowler C."/>
            <person name="Panaud O."/>
            <person name="Piegu B."/>
            <person name="Ball S.G."/>
            <person name="Ral J.-P."/>
            <person name="Bouget F.-Y."/>
            <person name="Piganeau G."/>
            <person name="De Baets B."/>
            <person name="Picard A."/>
            <person name="Delseny M."/>
            <person name="Demaille J."/>
            <person name="Van de Peer Y."/>
            <person name="Moreau H."/>
        </authorList>
    </citation>
    <scope>NUCLEOTIDE SEQUENCE [LARGE SCALE GENOMIC DNA]</scope>
    <source>
        <strain evidence="16">OTTH 0595 / CCAP 157/2 / RCC745</strain>
    </source>
</reference>
<evidence type="ECO:0000256" key="12">
    <source>
        <dbReference type="RuleBase" id="RU364013"/>
    </source>
</evidence>
<keyword evidence="4 12" id="KW-0235">DNA replication</keyword>
<evidence type="ECO:0000256" key="4">
    <source>
        <dbReference type="ARBA" id="ARBA00022705"/>
    </source>
</evidence>
<dbReference type="STRING" id="70448.A0A096PBQ4"/>
<dbReference type="InterPro" id="IPR009071">
    <property type="entry name" value="HMG_box_dom"/>
</dbReference>
<dbReference type="OrthoDB" id="498543at2759"/>
<keyword evidence="16" id="KW-1185">Reference proteome</keyword>
<dbReference type="Proteomes" id="UP000009170">
    <property type="component" value="Unassembled WGS sequence"/>
</dbReference>
<dbReference type="RefSeq" id="XP_022841318.1">
    <property type="nucleotide sequence ID" value="XM_022982540.1"/>
</dbReference>
<dbReference type="Pfam" id="PF03531">
    <property type="entry name" value="SSrecog"/>
    <property type="match status" value="1"/>
</dbReference>
<keyword evidence="5 12" id="KW-0227">DNA damage</keyword>
<accession>A0A096PBQ4</accession>